<evidence type="ECO:0000256" key="8">
    <source>
        <dbReference type="SAM" id="Coils"/>
    </source>
</evidence>
<evidence type="ECO:0000256" key="5">
    <source>
        <dbReference type="ARBA" id="ARBA00022806"/>
    </source>
</evidence>
<dbReference type="SUPFAM" id="SSF52540">
    <property type="entry name" value="P-loop containing nucleoside triphosphate hydrolases"/>
    <property type="match status" value="1"/>
</dbReference>
<dbReference type="Proteomes" id="UP001107558">
    <property type="component" value="Chromosome 3"/>
</dbReference>
<keyword evidence="6" id="KW-0067">ATP-binding</keyword>
<dbReference type="FunFam" id="3.40.50.300:FF:000861">
    <property type="entry name" value="Fanconi anemia, complementation group M"/>
    <property type="match status" value="1"/>
</dbReference>
<dbReference type="SMART" id="SM00487">
    <property type="entry name" value="DEXDc"/>
    <property type="match status" value="1"/>
</dbReference>
<dbReference type="PANTHER" id="PTHR14025:SF20">
    <property type="entry name" value="FANCONI ANEMIA GROUP M PROTEIN"/>
    <property type="match status" value="1"/>
</dbReference>
<reference evidence="12" key="1">
    <citation type="submission" date="2021-03" db="EMBL/GenBank/DDBJ databases">
        <title>Chromosome level genome of the anhydrobiotic midge Polypedilum vanderplanki.</title>
        <authorList>
            <person name="Yoshida Y."/>
            <person name="Kikawada T."/>
            <person name="Gusev O."/>
        </authorList>
    </citation>
    <scope>NUCLEOTIDE SEQUENCE</scope>
    <source>
        <strain evidence="12">NIAS01</strain>
        <tissue evidence="12">Whole body or cell culture</tissue>
    </source>
</reference>
<dbReference type="GO" id="GO:0043138">
    <property type="term" value="F:3'-5' DNA helicase activity"/>
    <property type="evidence" value="ECO:0007669"/>
    <property type="project" value="TreeGrafter"/>
</dbReference>
<dbReference type="CDD" id="cd18033">
    <property type="entry name" value="DEXDc_FANCM"/>
    <property type="match status" value="1"/>
</dbReference>
<dbReference type="GO" id="GO:0005634">
    <property type="term" value="C:nucleus"/>
    <property type="evidence" value="ECO:0007669"/>
    <property type="project" value="UniProtKB-SubCell"/>
</dbReference>
<feature type="region of interest" description="Disordered" evidence="9">
    <location>
        <begin position="1304"/>
        <end position="1325"/>
    </location>
</feature>
<sequence length="1468" mass="168466">MATAVISREQASEDEVQREINEVNALLAQYDEEEDASWLAELNLNNSNNQSVLNASNGHLVNNSVCDGFDVTAGSTWLFPTSYEKREYQLNISRSTLFYNTLVILPTGLGKTLIASVTIYNFFRWFPKSKIIFMAPTRPLVNQQISACYKVVGIPKEDTAELTGKINKDKRKEYWNTKRVFFATPQVVQSDLAQGILPTNLIKLLIFDEAHKAKGEYAYCKVINEVLKVQNKFRVLALTATAGKTNNVIDIVKNLIISKIEYRSEQSIDVRRYSHQKVIETIAVKITPELKHINDFILDYVDPMIQELRQAGFVKAYNLSKGYLIMEQNKIKSSDMEIGEKNTLLRLINEAVSFYHSLEILQRHSVHLFLKSLKDEVTNKYKYFIVKDFRIVHYIKELERKYDNLNPLKIPVEQMSAVMDKDIDFGHPKFDILKNKTEEYFRNGGSKAIIFCEYRDTTELIFKALLQLRPLVKPKCLIGQGGNMSQKEQLKIMKDFREADTNTLICTCVAEEGLDIGEVDLVICFDIGSKNSTRFVQRIGRTARKRSGKVIVLATEGRELDMIKELVATKDSMNKSISRSKDISKYFYTSPRLVPKEFEPQCIETKFVIGSEKVDEEEGKKKKGSTKGKKVKASSSKESITNHFKPTSKGKKSETKSAIVISEDEIEDKQLDIDKELDEVMEVEPCIERDEKNQDYGQLYLEKVNQFIKDNQLEDNKFLRDLIDDRAREGVDSLKRLAKMLESPPKKEIVDINFNDITDNLCLSPTPKNNLIEMDEEMKDNEKEFELVDFCHDNFNRYGNQFNVSKMSSPFIPVITKFNESIEHQRQIEKNLLFATPDFSQFQRHQRKISASTPLCGRNLTTAMHDIFKLQNDDEESRLSDLELDTKEDMQNMQPQTEKFPFLGINSISDIFEGCETNNFSSAFVQKNSTSNLTSKLTQIKSRNWKSEDKNVEHITQKSTDDNSFEKSQNDILEFSNDDTLVQVINKSDSNNTLFETDCYKNEKSIEDSIEKLKDKLNESSISNSHCSVGISKTINDKSASISDLEKELINYDTQDKENSLEKYDNIEEIDKSFTSISESEHYETKEKDVFVKFNLNDINDLFGEDVELSCILQDKNILEENISSSSDKTVEYDFESEMTKIENNPKSSSSNKSIMEATEEPMETEQDDFKENNECSTKSIIRPNITNFMSVIKNNSFGKSATQNVLKTQNQGKNCVTQKLLETNIKRSDTVLLDTSINKTPPIKRTRPIALQNDSPETPIRKSKIKKLNIELSDTSDTDCIIQTPISKKNKKKRNGINSFFLSQADHDDDDSSEEDDGDHDSTTLRDFVVDTTIRETLSRTNMQLQYLQSLRSPNAPINRKILSRPLNPMNFSQIYSQAIQESECEDEESDDLGSFIVKTDDEIEQEELSEIDELELAEKALKRKRQSKKNENGNKSKTSKVKRVIRPLDSSSEDEDMRQLRREVDM</sequence>
<dbReference type="InterPro" id="IPR044749">
    <property type="entry name" value="FANCM_DEXDc"/>
</dbReference>
<feature type="compositionally biased region" description="Basic and acidic residues" evidence="9">
    <location>
        <begin position="1459"/>
        <end position="1468"/>
    </location>
</feature>
<evidence type="ECO:0000256" key="9">
    <source>
        <dbReference type="SAM" id="MobiDB-lite"/>
    </source>
</evidence>
<evidence type="ECO:0000313" key="13">
    <source>
        <dbReference type="Proteomes" id="UP001107558"/>
    </source>
</evidence>
<evidence type="ECO:0000256" key="2">
    <source>
        <dbReference type="ARBA" id="ARBA00009889"/>
    </source>
</evidence>
<feature type="compositionally biased region" description="Basic residues" evidence="9">
    <location>
        <begin position="621"/>
        <end position="632"/>
    </location>
</feature>
<dbReference type="PROSITE" id="PS51194">
    <property type="entry name" value="HELICASE_CTER"/>
    <property type="match status" value="1"/>
</dbReference>
<dbReference type="GO" id="GO:0009378">
    <property type="term" value="F:four-way junction helicase activity"/>
    <property type="evidence" value="ECO:0007669"/>
    <property type="project" value="TreeGrafter"/>
</dbReference>
<feature type="domain" description="Helicase C-terminal" evidence="11">
    <location>
        <begin position="429"/>
        <end position="588"/>
    </location>
</feature>
<keyword evidence="8" id="KW-0175">Coiled coil</keyword>
<dbReference type="EMBL" id="JADBJN010000003">
    <property type="protein sequence ID" value="KAG5673171.1"/>
    <property type="molecule type" value="Genomic_DNA"/>
</dbReference>
<dbReference type="PANTHER" id="PTHR14025">
    <property type="entry name" value="FANCONI ANEMIA GROUP M FANCM FAMILY MEMBER"/>
    <property type="match status" value="1"/>
</dbReference>
<evidence type="ECO:0000256" key="7">
    <source>
        <dbReference type="ARBA" id="ARBA00023242"/>
    </source>
</evidence>
<keyword evidence="7" id="KW-0539">Nucleus</keyword>
<feature type="compositionally biased region" description="Low complexity" evidence="9">
    <location>
        <begin position="1145"/>
        <end position="1154"/>
    </location>
</feature>
<feature type="compositionally biased region" description="Acidic residues" evidence="9">
    <location>
        <begin position="1308"/>
        <end position="1320"/>
    </location>
</feature>
<keyword evidence="5" id="KW-0347">Helicase</keyword>
<dbReference type="GO" id="GO:0036297">
    <property type="term" value="P:interstrand cross-link repair"/>
    <property type="evidence" value="ECO:0007669"/>
    <property type="project" value="TreeGrafter"/>
</dbReference>
<keyword evidence="3" id="KW-0547">Nucleotide-binding</keyword>
<dbReference type="Pfam" id="PF00271">
    <property type="entry name" value="Helicase_C"/>
    <property type="match status" value="1"/>
</dbReference>
<gene>
    <name evidence="12" type="ORF">PVAND_003239</name>
</gene>
<keyword evidence="13" id="KW-1185">Reference proteome</keyword>
<comment type="subcellular location">
    <subcellularLocation>
        <location evidence="1">Nucleus</location>
    </subcellularLocation>
</comment>
<evidence type="ECO:0000256" key="1">
    <source>
        <dbReference type="ARBA" id="ARBA00004123"/>
    </source>
</evidence>
<organism evidence="12 13">
    <name type="scientific">Polypedilum vanderplanki</name>
    <name type="common">Sleeping chironomid midge</name>
    <dbReference type="NCBI Taxonomy" id="319348"/>
    <lineage>
        <taxon>Eukaryota</taxon>
        <taxon>Metazoa</taxon>
        <taxon>Ecdysozoa</taxon>
        <taxon>Arthropoda</taxon>
        <taxon>Hexapoda</taxon>
        <taxon>Insecta</taxon>
        <taxon>Pterygota</taxon>
        <taxon>Neoptera</taxon>
        <taxon>Endopterygota</taxon>
        <taxon>Diptera</taxon>
        <taxon>Nematocera</taxon>
        <taxon>Chironomoidea</taxon>
        <taxon>Chironomidae</taxon>
        <taxon>Chironominae</taxon>
        <taxon>Polypedilum</taxon>
        <taxon>Polypedilum</taxon>
    </lineage>
</organism>
<dbReference type="InterPro" id="IPR014001">
    <property type="entry name" value="Helicase_ATP-bd"/>
</dbReference>
<evidence type="ECO:0000256" key="3">
    <source>
        <dbReference type="ARBA" id="ARBA00022741"/>
    </source>
</evidence>
<dbReference type="PROSITE" id="PS51192">
    <property type="entry name" value="HELICASE_ATP_BIND_1"/>
    <property type="match status" value="1"/>
</dbReference>
<dbReference type="OrthoDB" id="6513042at2759"/>
<feature type="region of interest" description="Disordered" evidence="9">
    <location>
        <begin position="1142"/>
        <end position="1173"/>
    </location>
</feature>
<feature type="coiled-coil region" evidence="8">
    <location>
        <begin position="9"/>
        <end position="36"/>
    </location>
</feature>
<comment type="caution">
    <text evidence="12">The sequence shown here is derived from an EMBL/GenBank/DDBJ whole genome shotgun (WGS) entry which is preliminary data.</text>
</comment>
<dbReference type="GO" id="GO:0016787">
    <property type="term" value="F:hydrolase activity"/>
    <property type="evidence" value="ECO:0007669"/>
    <property type="project" value="UniProtKB-KW"/>
</dbReference>
<keyword evidence="4" id="KW-0378">Hydrolase</keyword>
<feature type="region of interest" description="Disordered" evidence="9">
    <location>
        <begin position="614"/>
        <end position="656"/>
    </location>
</feature>
<evidence type="ECO:0008006" key="14">
    <source>
        <dbReference type="Google" id="ProtNLM"/>
    </source>
</evidence>
<dbReference type="InterPro" id="IPR001650">
    <property type="entry name" value="Helicase_C-like"/>
</dbReference>
<dbReference type="SMART" id="SM00490">
    <property type="entry name" value="HELICc"/>
    <property type="match status" value="1"/>
</dbReference>
<accession>A0A9J6BUI4</accession>
<dbReference type="InterPro" id="IPR006935">
    <property type="entry name" value="Helicase/UvrB_N"/>
</dbReference>
<evidence type="ECO:0000259" key="10">
    <source>
        <dbReference type="PROSITE" id="PS51192"/>
    </source>
</evidence>
<dbReference type="GO" id="GO:0000400">
    <property type="term" value="F:four-way junction DNA binding"/>
    <property type="evidence" value="ECO:0007669"/>
    <property type="project" value="TreeGrafter"/>
</dbReference>
<dbReference type="GO" id="GO:0045003">
    <property type="term" value="P:double-strand break repair via synthesis-dependent strand annealing"/>
    <property type="evidence" value="ECO:0007669"/>
    <property type="project" value="TreeGrafter"/>
</dbReference>
<evidence type="ECO:0000256" key="4">
    <source>
        <dbReference type="ARBA" id="ARBA00022801"/>
    </source>
</evidence>
<comment type="similarity">
    <text evidence="2">Belongs to the DEAD box helicase family. DEAH subfamily. FANCM sub-subfamily.</text>
</comment>
<feature type="region of interest" description="Disordered" evidence="9">
    <location>
        <begin position="1424"/>
        <end position="1468"/>
    </location>
</feature>
<feature type="compositionally biased region" description="Acidic residues" evidence="9">
    <location>
        <begin position="1158"/>
        <end position="1167"/>
    </location>
</feature>
<dbReference type="Gene3D" id="3.40.50.300">
    <property type="entry name" value="P-loop containing nucleotide triphosphate hydrolases"/>
    <property type="match status" value="2"/>
</dbReference>
<dbReference type="InterPro" id="IPR027417">
    <property type="entry name" value="P-loop_NTPase"/>
</dbReference>
<protein>
    <recommendedName>
        <fullName evidence="14">Fanconi anemia group M protein</fullName>
    </recommendedName>
</protein>
<dbReference type="Pfam" id="PF04851">
    <property type="entry name" value="ResIII"/>
    <property type="match status" value="1"/>
</dbReference>
<evidence type="ECO:0000259" key="11">
    <source>
        <dbReference type="PROSITE" id="PS51194"/>
    </source>
</evidence>
<proteinExistence type="inferred from homology"/>
<evidence type="ECO:0000313" key="12">
    <source>
        <dbReference type="EMBL" id="KAG5673171.1"/>
    </source>
</evidence>
<name>A0A9J6BUI4_POLVA</name>
<dbReference type="GO" id="GO:0005524">
    <property type="term" value="F:ATP binding"/>
    <property type="evidence" value="ECO:0007669"/>
    <property type="project" value="UniProtKB-KW"/>
</dbReference>
<feature type="domain" description="Helicase ATP-binding" evidence="10">
    <location>
        <begin position="92"/>
        <end position="260"/>
    </location>
</feature>
<evidence type="ECO:0000256" key="6">
    <source>
        <dbReference type="ARBA" id="ARBA00022840"/>
    </source>
</evidence>